<dbReference type="Gene3D" id="1.25.40.10">
    <property type="entry name" value="Tetratricopeptide repeat domain"/>
    <property type="match status" value="1"/>
</dbReference>
<dbReference type="SMART" id="SM00028">
    <property type="entry name" value="TPR"/>
    <property type="match status" value="4"/>
</dbReference>
<reference evidence="4" key="2">
    <citation type="journal article" date="2015" name="Genome Announc.">
        <title>Draft Genome Sequence of Filamentous Marine Cyanobacterium Lyngbya confervoides Strain BDU141951.</title>
        <authorList>
            <person name="Chandrababunaidu M.M."/>
            <person name="Sen D."/>
            <person name="Tripathy S."/>
        </authorList>
    </citation>
    <scope>NUCLEOTIDE SEQUENCE</scope>
    <source>
        <strain evidence="4">BDU141951</strain>
    </source>
</reference>
<dbReference type="InterPro" id="IPR011990">
    <property type="entry name" value="TPR-like_helical_dom_sf"/>
</dbReference>
<reference evidence="4" key="1">
    <citation type="submission" date="2014-11" db="EMBL/GenBank/DDBJ databases">
        <authorList>
            <person name="Malar M.C."/>
            <person name="Sen D."/>
            <person name="Tripathy S."/>
        </authorList>
    </citation>
    <scope>NUCLEOTIDE SEQUENCE</scope>
    <source>
        <strain evidence="4">BDU141951</strain>
    </source>
</reference>
<reference evidence="4" key="3">
    <citation type="submission" date="2020-02" db="EMBL/GenBank/DDBJ databases">
        <authorList>
            <person name="Sarangi A.N."/>
            <person name="Ghosh S."/>
            <person name="Mukherjee M."/>
            <person name="Tripathy S."/>
        </authorList>
    </citation>
    <scope>NUCLEOTIDE SEQUENCE</scope>
    <source>
        <strain evidence="4">BDU141951</strain>
    </source>
</reference>
<dbReference type="PANTHER" id="PTHR44943:SF8">
    <property type="entry name" value="TPR REPEAT-CONTAINING PROTEIN MJ0263"/>
    <property type="match status" value="1"/>
</dbReference>
<accession>A0A0C1UQJ6</accession>
<name>A0A0C1UQJ6_9CYAN</name>
<dbReference type="InterPro" id="IPR051685">
    <property type="entry name" value="Ycf3/AcsC/BcsC/TPR_MFPF"/>
</dbReference>
<proteinExistence type="predicted"/>
<dbReference type="EMBL" id="JTHE02000003">
    <property type="protein sequence ID" value="NEV68019.1"/>
    <property type="molecule type" value="Genomic_DNA"/>
</dbReference>
<dbReference type="PROSITE" id="PS50005">
    <property type="entry name" value="TPR"/>
    <property type="match status" value="1"/>
</dbReference>
<dbReference type="PANTHER" id="PTHR44943">
    <property type="entry name" value="CELLULOSE SYNTHASE OPERON PROTEIN C"/>
    <property type="match status" value="1"/>
</dbReference>
<dbReference type="AlphaFoldDB" id="A0A0C1UQJ6"/>
<feature type="region of interest" description="Disordered" evidence="3">
    <location>
        <begin position="168"/>
        <end position="191"/>
    </location>
</feature>
<feature type="compositionally biased region" description="Basic and acidic residues" evidence="3">
    <location>
        <begin position="180"/>
        <end position="191"/>
    </location>
</feature>
<dbReference type="InterPro" id="IPR019734">
    <property type="entry name" value="TPR_rpt"/>
</dbReference>
<keyword evidence="1" id="KW-0677">Repeat</keyword>
<dbReference type="InterPro" id="IPR013105">
    <property type="entry name" value="TPR_2"/>
</dbReference>
<sequence>MKTTLPNYSNALASSRSITTPQPPARQPRFVPETEAMRHCERGRLLLHGGQYERALQQFEQALAWQPHAIAGWCGRAEALACLDRHAAALSSVEQAQALSTVVDTQIWLQKAVLLIWLERYEEALYCCTLILHRHPDHVQAWLFQGVALHRLGRYGAARRSYHRVTALTQPQQSRPFRRAGHEQKPHRAVG</sequence>
<gene>
    <name evidence="4" type="ORF">QQ91_012930</name>
</gene>
<protein>
    <submittedName>
        <fullName evidence="4">Tetratricopeptide repeat protein</fullName>
    </submittedName>
</protein>
<evidence type="ECO:0000256" key="1">
    <source>
        <dbReference type="ARBA" id="ARBA00022737"/>
    </source>
</evidence>
<feature type="region of interest" description="Disordered" evidence="3">
    <location>
        <begin position="1"/>
        <end position="28"/>
    </location>
</feature>
<evidence type="ECO:0000256" key="3">
    <source>
        <dbReference type="SAM" id="MobiDB-lite"/>
    </source>
</evidence>
<organism evidence="4">
    <name type="scientific">Lyngbya confervoides BDU141951</name>
    <dbReference type="NCBI Taxonomy" id="1574623"/>
    <lineage>
        <taxon>Bacteria</taxon>
        <taxon>Bacillati</taxon>
        <taxon>Cyanobacteriota</taxon>
        <taxon>Cyanophyceae</taxon>
        <taxon>Oscillatoriophycideae</taxon>
        <taxon>Oscillatoriales</taxon>
        <taxon>Microcoleaceae</taxon>
        <taxon>Lyngbya</taxon>
    </lineage>
</organism>
<evidence type="ECO:0000313" key="4">
    <source>
        <dbReference type="EMBL" id="NEV68019.1"/>
    </source>
</evidence>
<evidence type="ECO:0000256" key="2">
    <source>
        <dbReference type="ARBA" id="ARBA00022803"/>
    </source>
</evidence>
<feature type="compositionally biased region" description="Polar residues" evidence="3">
    <location>
        <begin position="1"/>
        <end position="20"/>
    </location>
</feature>
<comment type="caution">
    <text evidence="4">The sequence shown here is derived from an EMBL/GenBank/DDBJ whole genome shotgun (WGS) entry which is preliminary data.</text>
</comment>
<keyword evidence="2" id="KW-0802">TPR repeat</keyword>
<dbReference type="Pfam" id="PF07719">
    <property type="entry name" value="TPR_2"/>
    <property type="match status" value="1"/>
</dbReference>
<dbReference type="SUPFAM" id="SSF48452">
    <property type="entry name" value="TPR-like"/>
    <property type="match status" value="1"/>
</dbReference>
<dbReference type="Pfam" id="PF13432">
    <property type="entry name" value="TPR_16"/>
    <property type="match status" value="1"/>
</dbReference>